<keyword evidence="1" id="KW-0812">Transmembrane</keyword>
<keyword evidence="1" id="KW-1133">Transmembrane helix</keyword>
<name>A0A7N1A6Q9_KALFE</name>
<feature type="transmembrane region" description="Helical" evidence="1">
    <location>
        <begin position="15"/>
        <end position="32"/>
    </location>
</feature>
<dbReference type="AlphaFoldDB" id="A0A7N1A6Q9"/>
<keyword evidence="3" id="KW-1185">Reference proteome</keyword>
<evidence type="ECO:0000313" key="2">
    <source>
        <dbReference type="EnsemblPlants" id="Kaladp0630s0016.1.v1.1.CDS.1"/>
    </source>
</evidence>
<protein>
    <submittedName>
        <fullName evidence="2">Uncharacterized protein</fullName>
    </submittedName>
</protein>
<dbReference type="Proteomes" id="UP000594263">
    <property type="component" value="Unplaced"/>
</dbReference>
<sequence length="99" mass="11034">MAPHLQPIASSPDRFLLISPVVILFLLLPLRLTGTRGSWQCVSCLDVHAAHLLILDRRGMSEARNQADLIHPRTKVFTFLSSISMEISRLSVTGKVRSE</sequence>
<organism evidence="2 3">
    <name type="scientific">Kalanchoe fedtschenkoi</name>
    <name type="common">Lavender scallops</name>
    <name type="synonym">South American air plant</name>
    <dbReference type="NCBI Taxonomy" id="63787"/>
    <lineage>
        <taxon>Eukaryota</taxon>
        <taxon>Viridiplantae</taxon>
        <taxon>Streptophyta</taxon>
        <taxon>Embryophyta</taxon>
        <taxon>Tracheophyta</taxon>
        <taxon>Spermatophyta</taxon>
        <taxon>Magnoliopsida</taxon>
        <taxon>eudicotyledons</taxon>
        <taxon>Gunneridae</taxon>
        <taxon>Pentapetalae</taxon>
        <taxon>Saxifragales</taxon>
        <taxon>Crassulaceae</taxon>
        <taxon>Kalanchoe</taxon>
    </lineage>
</organism>
<dbReference type="Gramene" id="Kaladp0630s0016.1.v1.1">
    <property type="protein sequence ID" value="Kaladp0630s0016.1.v1.1.CDS.1"/>
    <property type="gene ID" value="Kaladp0630s0016.v1.1"/>
</dbReference>
<keyword evidence="1" id="KW-0472">Membrane</keyword>
<accession>A0A7N1A6Q9</accession>
<dbReference type="EnsemblPlants" id="Kaladp0630s0016.1.v1.1">
    <property type="protein sequence ID" value="Kaladp0630s0016.1.v1.1.CDS.1"/>
    <property type="gene ID" value="Kaladp0630s0016.v1.1"/>
</dbReference>
<evidence type="ECO:0000313" key="3">
    <source>
        <dbReference type="Proteomes" id="UP000594263"/>
    </source>
</evidence>
<proteinExistence type="predicted"/>
<reference evidence="2" key="1">
    <citation type="submission" date="2021-01" db="UniProtKB">
        <authorList>
            <consortium name="EnsemblPlants"/>
        </authorList>
    </citation>
    <scope>IDENTIFICATION</scope>
</reference>
<evidence type="ECO:0000256" key="1">
    <source>
        <dbReference type="SAM" id="Phobius"/>
    </source>
</evidence>